<sequence>MERYSDWDKWKKNLGQAVNLGKKIGLSEETVVKVGEKIGDFLEKRVEPENREQRVLKELWDVASQDEQRHLASMIVKMVQKDGKEGDRA</sequence>
<dbReference type="HOGENOM" id="CLU_171794_1_0_9"/>
<proteinExistence type="predicted"/>
<dbReference type="eggNOG" id="ENOG50330BT">
    <property type="taxonomic scope" value="Bacteria"/>
</dbReference>
<dbReference type="Pfam" id="PF11588">
    <property type="entry name" value="DUF3243"/>
    <property type="match status" value="1"/>
</dbReference>
<keyword evidence="2" id="KW-1185">Reference proteome</keyword>
<dbReference type="STRING" id="373903.Hore_01650"/>
<dbReference type="AlphaFoldDB" id="B8D0V8"/>
<organism evidence="1 2">
    <name type="scientific">Halothermothrix orenii (strain H 168 / OCM 544 / DSM 9562)</name>
    <dbReference type="NCBI Taxonomy" id="373903"/>
    <lineage>
        <taxon>Bacteria</taxon>
        <taxon>Bacillati</taxon>
        <taxon>Bacillota</taxon>
        <taxon>Clostridia</taxon>
        <taxon>Halanaerobiales</taxon>
        <taxon>Halothermotrichaceae</taxon>
        <taxon>Halothermothrix</taxon>
    </lineage>
</organism>
<reference evidence="1 2" key="1">
    <citation type="journal article" date="2009" name="PLoS ONE">
        <title>Genome analysis of the anaerobic thermohalophilic bacterium Halothermothrix orenii.</title>
        <authorList>
            <person name="Mavromatis K."/>
            <person name="Ivanova N."/>
            <person name="Anderson I."/>
            <person name="Lykidis A."/>
            <person name="Hooper S.D."/>
            <person name="Sun H."/>
            <person name="Kunin V."/>
            <person name="Lapidus A."/>
            <person name="Hugenholtz P."/>
            <person name="Patel B."/>
            <person name="Kyrpides N.C."/>
        </authorList>
    </citation>
    <scope>NUCLEOTIDE SEQUENCE [LARGE SCALE GENOMIC DNA]</scope>
    <source>
        <strain evidence="2">H 168 / OCM 544 / DSM 9562</strain>
    </source>
</reference>
<dbReference type="InterPro" id="IPR038292">
    <property type="entry name" value="YmfJ/YflH_sf"/>
</dbReference>
<accession>B8D0V8</accession>
<name>B8D0V8_HALOH</name>
<protein>
    <recommendedName>
        <fullName evidence="3">DUF3243 domain-containing protein</fullName>
    </recommendedName>
</protein>
<evidence type="ECO:0000313" key="2">
    <source>
        <dbReference type="Proteomes" id="UP000000719"/>
    </source>
</evidence>
<evidence type="ECO:0000313" key="1">
    <source>
        <dbReference type="EMBL" id="ACL68927.1"/>
    </source>
</evidence>
<dbReference type="Proteomes" id="UP000000719">
    <property type="component" value="Chromosome"/>
</dbReference>
<dbReference type="Gene3D" id="1.10.760.20">
    <property type="entry name" value="Protein of unknown function DUF3243"/>
    <property type="match status" value="1"/>
</dbReference>
<dbReference type="InterPro" id="IPR021637">
    <property type="entry name" value="DUF3243"/>
</dbReference>
<dbReference type="PIRSF" id="PIRSF004764">
    <property type="entry name" value="YmfJ"/>
    <property type="match status" value="1"/>
</dbReference>
<dbReference type="KEGG" id="hor:Hore_01650"/>
<dbReference type="RefSeq" id="WP_012635125.1">
    <property type="nucleotide sequence ID" value="NC_011899.1"/>
</dbReference>
<dbReference type="EMBL" id="CP001098">
    <property type="protein sequence ID" value="ACL68927.1"/>
    <property type="molecule type" value="Genomic_DNA"/>
</dbReference>
<evidence type="ECO:0008006" key="3">
    <source>
        <dbReference type="Google" id="ProtNLM"/>
    </source>
</evidence>
<gene>
    <name evidence="1" type="ordered locus">Hore_01650</name>
</gene>
<dbReference type="InterPro" id="IPR024702">
    <property type="entry name" value="Uncharacterised_YmfJ"/>
</dbReference>